<proteinExistence type="predicted"/>
<sequence>MMPDKKVGSINYRIEYKNNMIKLLTTHKLPFQAKASLQEMKRALQQALLKINAADDQILYGQYVSKNDDPYMPDLENAMIYNLNKLSVFNTSCKNGLVLERIAHSALWESANNISFNYCQKYQMIHSDYNSWYWCSQNIIAEWNDIKIDKFYQSPGAYWKIIKNNKVNTYYVHSHTKEYGIEIKIFSNKSYHIAGKIKALIDGIIVAFHSYSGEQLGEVSQRVSRQLDIPQEDVERMLMDSQYAVLGKRKLIWPFKNGVQWNPADDEIVFINILKQHTDTPQLSISGRLFTVERDHRYSH</sequence>
<comment type="caution">
    <text evidence="1">The sequence shown here is derived from an EMBL/GenBank/DDBJ whole genome shotgun (WGS) entry which is preliminary data.</text>
</comment>
<keyword evidence="2" id="KW-1185">Reference proteome</keyword>
<dbReference type="PATRIC" id="fig|1122219.3.peg.3537"/>
<gene>
    <name evidence="1" type="ORF">AB840_15015</name>
</gene>
<evidence type="ECO:0000313" key="2">
    <source>
        <dbReference type="Proteomes" id="UP000036503"/>
    </source>
</evidence>
<dbReference type="OrthoDB" id="3692101at2"/>
<organism evidence="1 2">
    <name type="scientific">Megasphaera cerevisiae DSM 20462</name>
    <dbReference type="NCBI Taxonomy" id="1122219"/>
    <lineage>
        <taxon>Bacteria</taxon>
        <taxon>Bacillati</taxon>
        <taxon>Bacillota</taxon>
        <taxon>Negativicutes</taxon>
        <taxon>Veillonellales</taxon>
        <taxon>Veillonellaceae</taxon>
        <taxon>Megasphaera</taxon>
    </lineage>
</organism>
<dbReference type="EMBL" id="LEKT01000098">
    <property type="protein sequence ID" value="KMO85192.1"/>
    <property type="molecule type" value="Genomic_DNA"/>
</dbReference>
<evidence type="ECO:0000313" key="1">
    <source>
        <dbReference type="EMBL" id="KMO85192.1"/>
    </source>
</evidence>
<protein>
    <submittedName>
        <fullName evidence="1">Uncharacterized protein</fullName>
    </submittedName>
</protein>
<dbReference type="Proteomes" id="UP000036503">
    <property type="component" value="Unassembled WGS sequence"/>
</dbReference>
<reference evidence="1 2" key="1">
    <citation type="submission" date="2015-06" db="EMBL/GenBank/DDBJ databases">
        <title>Draft genome sequence of beer spoilage bacterium Megasphaera cerevisiae type strain 20462.</title>
        <authorList>
            <person name="Kutumbaka K."/>
            <person name="Pasmowitz J."/>
            <person name="Mategko J."/>
            <person name="Reyes D."/>
            <person name="Friedrich A."/>
            <person name="Han S."/>
            <person name="Martens-Habbena W."/>
            <person name="Neal-McKinney J."/>
            <person name="Janagama H.K."/>
            <person name="Nadala C."/>
            <person name="Samadpour M."/>
        </authorList>
    </citation>
    <scope>NUCLEOTIDE SEQUENCE [LARGE SCALE GENOMIC DNA]</scope>
    <source>
        <strain evidence="1 2">DSM 20462</strain>
    </source>
</reference>
<dbReference type="AlphaFoldDB" id="A0A0J6WTV1"/>
<name>A0A0J6WTV1_9FIRM</name>
<dbReference type="InParanoid" id="A0A0J6WTV1"/>
<dbReference type="RefSeq" id="WP_048515635.1">
    <property type="nucleotide sequence ID" value="NZ_FUXD01000098.1"/>
</dbReference>
<accession>A0A0J6WTV1</accession>